<dbReference type="Gene3D" id="3.20.20.100">
    <property type="entry name" value="NADP-dependent oxidoreductase domain"/>
    <property type="match status" value="1"/>
</dbReference>
<dbReference type="PRINTS" id="PR00069">
    <property type="entry name" value="ALDKETRDTASE"/>
</dbReference>
<protein>
    <submittedName>
        <fullName evidence="2">Oxidoreductase</fullName>
    </submittedName>
</protein>
<dbReference type="PANTHER" id="PTHR43364">
    <property type="entry name" value="NADH-SPECIFIC METHYLGLYOXAL REDUCTASE-RELATED"/>
    <property type="match status" value="1"/>
</dbReference>
<reference evidence="2 3" key="1">
    <citation type="submission" date="2021-03" db="EMBL/GenBank/DDBJ databases">
        <title>Genomic Encyclopedia of Type Strains, Phase IV (KMG-IV): sequencing the most valuable type-strain genomes for metagenomic binning, comparative biology and taxonomic classification.</title>
        <authorList>
            <person name="Goeker M."/>
        </authorList>
    </citation>
    <scope>NUCLEOTIDE SEQUENCE [LARGE SCALE GENOMIC DNA]</scope>
    <source>
        <strain evidence="2 3">DSM 26806</strain>
    </source>
</reference>
<gene>
    <name evidence="2" type="ORF">J2Z69_001765</name>
</gene>
<comment type="caution">
    <text evidence="2">The sequence shown here is derived from an EMBL/GenBank/DDBJ whole genome shotgun (WGS) entry which is preliminary data.</text>
</comment>
<evidence type="ECO:0000259" key="1">
    <source>
        <dbReference type="Pfam" id="PF00248"/>
    </source>
</evidence>
<dbReference type="InterPro" id="IPR023210">
    <property type="entry name" value="NADP_OxRdtase_dom"/>
</dbReference>
<feature type="domain" description="NADP-dependent oxidoreductase" evidence="1">
    <location>
        <begin position="15"/>
        <end position="301"/>
    </location>
</feature>
<keyword evidence="3" id="KW-1185">Reference proteome</keyword>
<dbReference type="CDD" id="cd19092">
    <property type="entry name" value="AKR_BsYcsN_EcYdhF-like"/>
    <property type="match status" value="1"/>
</dbReference>
<dbReference type="Pfam" id="PF00248">
    <property type="entry name" value="Aldo_ket_red"/>
    <property type="match status" value="1"/>
</dbReference>
<evidence type="ECO:0000313" key="2">
    <source>
        <dbReference type="EMBL" id="MBP2000734.1"/>
    </source>
</evidence>
<dbReference type="SUPFAM" id="SSF51430">
    <property type="entry name" value="NAD(P)-linked oxidoreductase"/>
    <property type="match status" value="1"/>
</dbReference>
<proteinExistence type="predicted"/>
<dbReference type="PANTHER" id="PTHR43364:SF1">
    <property type="entry name" value="OXIDOREDUCTASE YDHF"/>
    <property type="match status" value="1"/>
</dbReference>
<dbReference type="RefSeq" id="WP_209861165.1">
    <property type="nucleotide sequence ID" value="NZ_JAGGLD010000002.1"/>
</dbReference>
<name>A0ABS4JG95_9BACL</name>
<sequence>MKIMPLEQRGISTSRLILGCMPFGGGWNREPIEQQHILEAERAVDAALSIGISMFDHADIYTMGKAEETFGHLLKARPSLRDQVVIQSKCGIRVAKGQVPGRYDFSKAYILESVNGILQRLGTEYLDILLLHRPDPLMDPNEVAEALGKLKSSGKVRYFGVSNMNSSQVRFLQSALPEAIAVNQLEMSLSKLDFVDQTVHVNQAEGNSVHFGEGLLEHAQLQRIQLQAWGPLAQGAFSGRSLEGESERVVQTAALVTRLAEAKNTTPEAIVLGWLMRHPAMIQPVLGSSNPKRIIACRDAERVSVNLTRDEWYSLYVSSRGHALP</sequence>
<evidence type="ECO:0000313" key="3">
    <source>
        <dbReference type="Proteomes" id="UP001519288"/>
    </source>
</evidence>
<dbReference type="Proteomes" id="UP001519288">
    <property type="component" value="Unassembled WGS sequence"/>
</dbReference>
<dbReference type="EMBL" id="JAGGLD010000002">
    <property type="protein sequence ID" value="MBP2000734.1"/>
    <property type="molecule type" value="Genomic_DNA"/>
</dbReference>
<accession>A0ABS4JG95</accession>
<dbReference type="InterPro" id="IPR050523">
    <property type="entry name" value="AKR_Detox_Biosynth"/>
</dbReference>
<dbReference type="InterPro" id="IPR036812">
    <property type="entry name" value="NAD(P)_OxRdtase_dom_sf"/>
</dbReference>
<organism evidence="2 3">
    <name type="scientific">Paenibacillus shirakamiensis</name>
    <dbReference type="NCBI Taxonomy" id="1265935"/>
    <lineage>
        <taxon>Bacteria</taxon>
        <taxon>Bacillati</taxon>
        <taxon>Bacillota</taxon>
        <taxon>Bacilli</taxon>
        <taxon>Bacillales</taxon>
        <taxon>Paenibacillaceae</taxon>
        <taxon>Paenibacillus</taxon>
    </lineage>
</organism>
<dbReference type="InterPro" id="IPR020471">
    <property type="entry name" value="AKR"/>
</dbReference>